<sequence length="218" mass="24398">MKTNRIILISSVVILLTAGTAIALYFYFNRNTFVKRLIRIAKGEATKWEAITELSKQASNYLIDYWKAVKINFTASQMQNSSVQSTYPWSSAFISYLFYKAGAENQFPYASSHAGYFQKAKANRDNKNAPLRGFRVSEYAPKVGDLVVYTRESGKGYDSTGFFPAHGELVIEKGNNYIKAIGGNVSNSVRISTYKTDANGKLSGNKVPFFMVIQNNIK</sequence>
<evidence type="ECO:0000256" key="1">
    <source>
        <dbReference type="SAM" id="Phobius"/>
    </source>
</evidence>
<accession>A0A556MN66</accession>
<dbReference type="Pfam" id="PF10030">
    <property type="entry name" value="DUF2272"/>
    <property type="match status" value="1"/>
</dbReference>
<reference evidence="3 4" key="1">
    <citation type="submission" date="2019-07" db="EMBL/GenBank/DDBJ databases">
        <authorList>
            <person name="Huq M.A."/>
        </authorList>
    </citation>
    <scope>NUCLEOTIDE SEQUENCE [LARGE SCALE GENOMIC DNA]</scope>
    <source>
        <strain evidence="3 4">MAH-3</strain>
    </source>
</reference>
<dbReference type="RefSeq" id="WP_144334069.1">
    <property type="nucleotide sequence ID" value="NZ_VLPL01000008.1"/>
</dbReference>
<dbReference type="AlphaFoldDB" id="A0A556MN66"/>
<keyword evidence="4" id="KW-1185">Reference proteome</keyword>
<dbReference type="EMBL" id="VLPL01000008">
    <property type="protein sequence ID" value="TSJ41258.1"/>
    <property type="molecule type" value="Genomic_DNA"/>
</dbReference>
<dbReference type="Proteomes" id="UP000316008">
    <property type="component" value="Unassembled WGS sequence"/>
</dbReference>
<organism evidence="3 4">
    <name type="scientific">Fluviicola chungangensis</name>
    <dbReference type="NCBI Taxonomy" id="2597671"/>
    <lineage>
        <taxon>Bacteria</taxon>
        <taxon>Pseudomonadati</taxon>
        <taxon>Bacteroidota</taxon>
        <taxon>Flavobacteriia</taxon>
        <taxon>Flavobacteriales</taxon>
        <taxon>Crocinitomicaceae</taxon>
        <taxon>Fluviicola</taxon>
    </lineage>
</organism>
<evidence type="ECO:0000259" key="2">
    <source>
        <dbReference type="Pfam" id="PF10030"/>
    </source>
</evidence>
<gene>
    <name evidence="3" type="ORF">FO442_15215</name>
</gene>
<keyword evidence="1" id="KW-1133">Transmembrane helix</keyword>
<dbReference type="OrthoDB" id="1273424at2"/>
<keyword evidence="1" id="KW-0812">Transmembrane</keyword>
<evidence type="ECO:0000313" key="3">
    <source>
        <dbReference type="EMBL" id="TSJ41258.1"/>
    </source>
</evidence>
<evidence type="ECO:0000313" key="4">
    <source>
        <dbReference type="Proteomes" id="UP000316008"/>
    </source>
</evidence>
<feature type="domain" description="DUF2272" evidence="2">
    <location>
        <begin position="62"/>
        <end position="203"/>
    </location>
</feature>
<proteinExistence type="predicted"/>
<name>A0A556MN66_9FLAO</name>
<dbReference type="InterPro" id="IPR019262">
    <property type="entry name" value="DUF2272"/>
</dbReference>
<protein>
    <submittedName>
        <fullName evidence="3">DUF2272 domain-containing protein</fullName>
    </submittedName>
</protein>
<comment type="caution">
    <text evidence="3">The sequence shown here is derived from an EMBL/GenBank/DDBJ whole genome shotgun (WGS) entry which is preliminary data.</text>
</comment>
<feature type="transmembrane region" description="Helical" evidence="1">
    <location>
        <begin position="6"/>
        <end position="28"/>
    </location>
</feature>
<keyword evidence="1" id="KW-0472">Membrane</keyword>